<evidence type="ECO:0000313" key="2">
    <source>
        <dbReference type="Proteomes" id="UP000033423"/>
    </source>
</evidence>
<dbReference type="AlphaFoldDB" id="A0A0F3GST1"/>
<name>A0A0F3GST1_9BACT</name>
<proteinExistence type="predicted"/>
<dbReference type="Proteomes" id="UP000033423">
    <property type="component" value="Unassembled WGS sequence"/>
</dbReference>
<gene>
    <name evidence="1" type="ORF">MBAV_002754</name>
</gene>
<organism evidence="1 2">
    <name type="scientific">Candidatus Magnetobacterium bavaricum</name>
    <dbReference type="NCBI Taxonomy" id="29290"/>
    <lineage>
        <taxon>Bacteria</taxon>
        <taxon>Pseudomonadati</taxon>
        <taxon>Nitrospirota</taxon>
        <taxon>Thermodesulfovibrionia</taxon>
        <taxon>Thermodesulfovibrionales</taxon>
        <taxon>Candidatus Magnetobacteriaceae</taxon>
        <taxon>Candidatus Magnetobacterium</taxon>
    </lineage>
</organism>
<protein>
    <submittedName>
        <fullName evidence="1">Membrane or secreted protein</fullName>
    </submittedName>
</protein>
<comment type="caution">
    <text evidence="1">The sequence shown here is derived from an EMBL/GenBank/DDBJ whole genome shotgun (WGS) entry which is preliminary data.</text>
</comment>
<keyword evidence="2" id="KW-1185">Reference proteome</keyword>
<sequence>MMLKKARRIATMLSTSVTRLTVLSIVVVFVCVSCVSESVRKEGGGQKRFYDGQQARIVDILRESNEARLNNNFDRALALANEAMEKSTTTKDDIMRLSCGFWIMTLLSETDKQGGPTDAVPNELLVSAGFESLFYGYLLVMYDINAFDLRGKDPSGVLFGSMPGNNMIKSGSIVIAELKKTGEVNFADLIDSLIKSYTALLKAYKDKDADKTAEYTRKVIGFCDDIALLTDDPKLSERDKNGLFFMSRMFAMFIKLPVAAVDRDSAAYEKVAGKYAKFVAGVMPK</sequence>
<evidence type="ECO:0000313" key="1">
    <source>
        <dbReference type="EMBL" id="KJU85055.1"/>
    </source>
</evidence>
<dbReference type="EMBL" id="LACI01001177">
    <property type="protein sequence ID" value="KJU85055.1"/>
    <property type="molecule type" value="Genomic_DNA"/>
</dbReference>
<reference evidence="1 2" key="1">
    <citation type="submission" date="2015-02" db="EMBL/GenBank/DDBJ databases">
        <title>Single-cell genomics of uncultivated deep-branching MTB reveals a conserved set of magnetosome genes.</title>
        <authorList>
            <person name="Kolinko S."/>
            <person name="Richter M."/>
            <person name="Glockner F.O."/>
            <person name="Brachmann A."/>
            <person name="Schuler D."/>
        </authorList>
    </citation>
    <scope>NUCLEOTIDE SEQUENCE [LARGE SCALE GENOMIC DNA]</scope>
    <source>
        <strain evidence="1">TM-1</strain>
    </source>
</reference>
<accession>A0A0F3GST1</accession>